<comment type="caution">
    <text evidence="2">The sequence shown here is derived from an EMBL/GenBank/DDBJ whole genome shotgun (WGS) entry which is preliminary data.</text>
</comment>
<dbReference type="PROSITE" id="PS51340">
    <property type="entry name" value="MOSC"/>
    <property type="match status" value="1"/>
</dbReference>
<gene>
    <name evidence="2" type="ORF">U0C82_07560</name>
</gene>
<dbReference type="SUPFAM" id="SSF141673">
    <property type="entry name" value="MOSC N-terminal domain-like"/>
    <property type="match status" value="1"/>
</dbReference>
<dbReference type="InterPro" id="IPR005303">
    <property type="entry name" value="MOCOS_middle"/>
</dbReference>
<accession>A0ABU5I2L0</accession>
<evidence type="ECO:0000259" key="1">
    <source>
        <dbReference type="PROSITE" id="PS51340"/>
    </source>
</evidence>
<dbReference type="RefSeq" id="WP_322186462.1">
    <property type="nucleotide sequence ID" value="NZ_JAXLPB010000002.1"/>
</dbReference>
<sequence>MKLGALHIHPVKSGRAIGLRTAEINREGLAGDRRWMLVNADGTFITQREMPALARLEAEMTEDGLILVLADEGERFVPFPDGGERITVRLWKDRLDVALAGEETHAALSRWLKREVRLVYQDRIERTADETFAPPESPVTLADGFPLLVTTNASLRDLNARLVQTGFDPVPMSRFRPNIVIEDADAWGEDEWRTIQIGGVVLDLVKPCARCTMTTVDQLDGVVSGEQPLKILREIRMSADRSVPGMLFGWNAVPRGEGRLDVGDAVDILERRSGDVVRG</sequence>
<dbReference type="EMBL" id="JAXLPB010000002">
    <property type="protein sequence ID" value="MDY8108998.1"/>
    <property type="molecule type" value="Genomic_DNA"/>
</dbReference>
<name>A0ABU5I2L0_9HYPH</name>
<evidence type="ECO:0000313" key="3">
    <source>
        <dbReference type="Proteomes" id="UP001294412"/>
    </source>
</evidence>
<reference evidence="2 3" key="1">
    <citation type="submission" date="2023-12" db="EMBL/GenBank/DDBJ databases">
        <title>Description of Novel Strain Fulvimarina sp. 2208YS6-2-32 isolated from Uroteuthis (Photololigo) edulis.</title>
        <authorList>
            <person name="Park J.-S."/>
        </authorList>
    </citation>
    <scope>NUCLEOTIDE SEQUENCE [LARGE SCALE GENOMIC DNA]</scope>
    <source>
        <strain evidence="2 3">2208YS6-2-32</strain>
    </source>
</reference>
<protein>
    <submittedName>
        <fullName evidence="2">MOSC domain-containing protein</fullName>
    </submittedName>
</protein>
<organism evidence="2 3">
    <name type="scientific">Fulvimarina uroteuthidis</name>
    <dbReference type="NCBI Taxonomy" id="3098149"/>
    <lineage>
        <taxon>Bacteria</taxon>
        <taxon>Pseudomonadati</taxon>
        <taxon>Pseudomonadota</taxon>
        <taxon>Alphaproteobacteria</taxon>
        <taxon>Hyphomicrobiales</taxon>
        <taxon>Aurantimonadaceae</taxon>
        <taxon>Fulvimarina</taxon>
    </lineage>
</organism>
<dbReference type="PANTHER" id="PTHR14237:SF19">
    <property type="entry name" value="MITOCHONDRIAL AMIDOXIME REDUCING COMPONENT 1"/>
    <property type="match status" value="1"/>
</dbReference>
<dbReference type="Proteomes" id="UP001294412">
    <property type="component" value="Unassembled WGS sequence"/>
</dbReference>
<dbReference type="SUPFAM" id="SSF50800">
    <property type="entry name" value="PK beta-barrel domain-like"/>
    <property type="match status" value="1"/>
</dbReference>
<proteinExistence type="predicted"/>
<keyword evidence="3" id="KW-1185">Reference proteome</keyword>
<dbReference type="InterPro" id="IPR011037">
    <property type="entry name" value="Pyrv_Knase-like_insert_dom_sf"/>
</dbReference>
<dbReference type="InterPro" id="IPR005302">
    <property type="entry name" value="MoCF_Sase_C"/>
</dbReference>
<feature type="domain" description="MOSC" evidence="1">
    <location>
        <begin position="116"/>
        <end position="269"/>
    </location>
</feature>
<evidence type="ECO:0000313" key="2">
    <source>
        <dbReference type="EMBL" id="MDY8108998.1"/>
    </source>
</evidence>
<dbReference type="PANTHER" id="PTHR14237">
    <property type="entry name" value="MOLYBDOPTERIN COFACTOR SULFURASE MOSC"/>
    <property type="match status" value="1"/>
</dbReference>
<dbReference type="Pfam" id="PF03473">
    <property type="entry name" value="MOSC"/>
    <property type="match status" value="1"/>
</dbReference>
<dbReference type="Pfam" id="PF03476">
    <property type="entry name" value="MOSC_N"/>
    <property type="match status" value="1"/>
</dbReference>